<dbReference type="InterPro" id="IPR001789">
    <property type="entry name" value="Sig_transdc_resp-reg_receiver"/>
</dbReference>
<evidence type="ECO:0000256" key="3">
    <source>
        <dbReference type="ARBA" id="ARBA00022553"/>
    </source>
</evidence>
<dbReference type="PROSITE" id="PS50110">
    <property type="entry name" value="RESPONSE_REGULATORY"/>
    <property type="match status" value="1"/>
</dbReference>
<evidence type="ECO:0000256" key="5">
    <source>
        <dbReference type="ARBA" id="ARBA00023015"/>
    </source>
</evidence>
<evidence type="ECO:0000259" key="9">
    <source>
        <dbReference type="PROSITE" id="PS01124"/>
    </source>
</evidence>
<proteinExistence type="predicted"/>
<gene>
    <name evidence="11" type="ORF">I6J18_00340</name>
</gene>
<evidence type="ECO:0000256" key="1">
    <source>
        <dbReference type="ARBA" id="ARBA00004496"/>
    </source>
</evidence>
<dbReference type="PANTHER" id="PTHR42713">
    <property type="entry name" value="HISTIDINE KINASE-RELATED"/>
    <property type="match status" value="1"/>
</dbReference>
<feature type="domain" description="Response regulatory" evidence="10">
    <location>
        <begin position="3"/>
        <end position="120"/>
    </location>
</feature>
<accession>A0A974NMT9</accession>
<keyword evidence="3 8" id="KW-0597">Phosphoprotein</keyword>
<dbReference type="EMBL" id="CP068053">
    <property type="protein sequence ID" value="QQT00443.1"/>
    <property type="molecule type" value="Genomic_DNA"/>
</dbReference>
<dbReference type="InterPro" id="IPR051552">
    <property type="entry name" value="HptR"/>
</dbReference>
<dbReference type="InterPro" id="IPR009057">
    <property type="entry name" value="Homeodomain-like_sf"/>
</dbReference>
<organism evidence="11 12">
    <name type="scientific">Peribacillus psychrosaccharolyticus</name>
    <name type="common">Bacillus psychrosaccharolyticus</name>
    <dbReference type="NCBI Taxonomy" id="1407"/>
    <lineage>
        <taxon>Bacteria</taxon>
        <taxon>Bacillati</taxon>
        <taxon>Bacillota</taxon>
        <taxon>Bacilli</taxon>
        <taxon>Bacillales</taxon>
        <taxon>Bacillaceae</taxon>
        <taxon>Peribacillus</taxon>
    </lineage>
</organism>
<evidence type="ECO:0000256" key="4">
    <source>
        <dbReference type="ARBA" id="ARBA00023012"/>
    </source>
</evidence>
<dbReference type="AlphaFoldDB" id="A0A974NMT9"/>
<keyword evidence="6" id="KW-0238">DNA-binding</keyword>
<dbReference type="InterPro" id="IPR011006">
    <property type="entry name" value="CheY-like_superfamily"/>
</dbReference>
<dbReference type="SMART" id="SM00342">
    <property type="entry name" value="HTH_ARAC"/>
    <property type="match status" value="1"/>
</dbReference>
<evidence type="ECO:0000313" key="12">
    <source>
        <dbReference type="Proteomes" id="UP000595254"/>
    </source>
</evidence>
<dbReference type="Pfam" id="PF12833">
    <property type="entry name" value="HTH_18"/>
    <property type="match status" value="1"/>
</dbReference>
<dbReference type="CDD" id="cd17536">
    <property type="entry name" value="REC_YesN-like"/>
    <property type="match status" value="1"/>
</dbReference>
<dbReference type="Pfam" id="PF00072">
    <property type="entry name" value="Response_reg"/>
    <property type="match status" value="1"/>
</dbReference>
<evidence type="ECO:0000256" key="2">
    <source>
        <dbReference type="ARBA" id="ARBA00022490"/>
    </source>
</evidence>
<dbReference type="GO" id="GO:0000160">
    <property type="term" value="P:phosphorelay signal transduction system"/>
    <property type="evidence" value="ECO:0007669"/>
    <property type="project" value="UniProtKB-KW"/>
</dbReference>
<feature type="domain" description="HTH araC/xylS-type" evidence="9">
    <location>
        <begin position="412"/>
        <end position="509"/>
    </location>
</feature>
<name>A0A974NMT9_PERPY</name>
<keyword evidence="7" id="KW-0804">Transcription</keyword>
<dbReference type="SUPFAM" id="SSF46689">
    <property type="entry name" value="Homeodomain-like"/>
    <property type="match status" value="2"/>
</dbReference>
<comment type="subcellular location">
    <subcellularLocation>
        <location evidence="1">Cytoplasm</location>
    </subcellularLocation>
</comment>
<dbReference type="InterPro" id="IPR018060">
    <property type="entry name" value="HTH_AraC"/>
</dbReference>
<dbReference type="InterPro" id="IPR018062">
    <property type="entry name" value="HTH_AraC-typ_CS"/>
</dbReference>
<dbReference type="Proteomes" id="UP000595254">
    <property type="component" value="Chromosome"/>
</dbReference>
<sequence length="514" mass="59668">MFEVIIVDDEPMIREGLRTLIAWETYGFKIINIAQNGREGFEKHQEYKPDLMIVDVRMPEMDGITLIEKIRKENRHTHFIILSGHADFTYAQRAMGCHVDGYLLKPLDEDELILYLQTIYKKLADEKKLKQLETEEKIQQREKLITALCQEIDVPLNKEYLPIYEELSHVQRKFQVLLLKVTAPAAHSDISFLKQSAKELFEFTEKGYVFTNNYEIGVLLRQSYTSKHAKENLYKELAASIGSDSFFAAIGEQVPLSHIYQSFQTASMLLTHHFYFEKGLVMDKSNLSDQWMIETDEKGILALESYVSRLQYAFESINSKTAEKMIDELAEEMVHCRMTEMEIKKGFIQLYTNILNKLLLSNKNDQSLTAIHARAAEIYELPTLPSVKQFLINQFNEIIGVLDNGNTDTQIKKMIDLIHKHYNKNLRLETLAEVFNYNSAYLGKLFKNYTGEYFNTYLDKVRIETGKQLLQKGSKVYEVADQIGYANVDYFHRKFKKYVGTSPSAYRNQSGKIS</sequence>
<dbReference type="Gene3D" id="1.10.10.60">
    <property type="entry name" value="Homeodomain-like"/>
    <property type="match status" value="2"/>
</dbReference>
<keyword evidence="5" id="KW-0805">Transcription regulation</keyword>
<evidence type="ECO:0000259" key="10">
    <source>
        <dbReference type="PROSITE" id="PS50110"/>
    </source>
</evidence>
<dbReference type="PANTHER" id="PTHR42713:SF3">
    <property type="entry name" value="TRANSCRIPTIONAL REGULATORY PROTEIN HPTR"/>
    <property type="match status" value="1"/>
</dbReference>
<dbReference type="Gene3D" id="3.40.50.2300">
    <property type="match status" value="1"/>
</dbReference>
<evidence type="ECO:0000256" key="6">
    <source>
        <dbReference type="ARBA" id="ARBA00023125"/>
    </source>
</evidence>
<dbReference type="PRINTS" id="PR00032">
    <property type="entry name" value="HTHARAC"/>
</dbReference>
<evidence type="ECO:0000256" key="7">
    <source>
        <dbReference type="ARBA" id="ARBA00023163"/>
    </source>
</evidence>
<evidence type="ECO:0000313" key="11">
    <source>
        <dbReference type="EMBL" id="QQT00443.1"/>
    </source>
</evidence>
<dbReference type="SUPFAM" id="SSF52172">
    <property type="entry name" value="CheY-like"/>
    <property type="match status" value="1"/>
</dbReference>
<protein>
    <submittedName>
        <fullName evidence="11">Response regulator transcription factor</fullName>
    </submittedName>
</protein>
<keyword evidence="4" id="KW-0902">Two-component regulatory system</keyword>
<dbReference type="RefSeq" id="WP_040375369.1">
    <property type="nucleotide sequence ID" value="NZ_CP068053.1"/>
</dbReference>
<evidence type="ECO:0000256" key="8">
    <source>
        <dbReference type="PROSITE-ProRule" id="PRU00169"/>
    </source>
</evidence>
<dbReference type="PROSITE" id="PS00041">
    <property type="entry name" value="HTH_ARAC_FAMILY_1"/>
    <property type="match status" value="1"/>
</dbReference>
<dbReference type="SMART" id="SM00448">
    <property type="entry name" value="REC"/>
    <property type="match status" value="1"/>
</dbReference>
<dbReference type="PROSITE" id="PS01124">
    <property type="entry name" value="HTH_ARAC_FAMILY_2"/>
    <property type="match status" value="1"/>
</dbReference>
<reference evidence="11 12" key="1">
    <citation type="submission" date="2021-01" db="EMBL/GenBank/DDBJ databases">
        <title>FDA dAtabase for Regulatory Grade micrObial Sequences (FDA-ARGOS): Supporting development and validation of Infectious Disease Dx tests.</title>
        <authorList>
            <person name="Nelson B."/>
            <person name="Plummer A."/>
            <person name="Tallon L."/>
            <person name="Sadzewicz L."/>
            <person name="Zhao X."/>
            <person name="Boylan J."/>
            <person name="Ott S."/>
            <person name="Bowen H."/>
            <person name="Vavikolanu K."/>
            <person name="Mehta A."/>
            <person name="Aluvathingal J."/>
            <person name="Nadendla S."/>
            <person name="Myers T."/>
            <person name="Yan Y."/>
            <person name="Sichtig H."/>
        </authorList>
    </citation>
    <scope>NUCLEOTIDE SEQUENCE [LARGE SCALE GENOMIC DNA]</scope>
    <source>
        <strain evidence="11 12">FDAARGOS_1161</strain>
    </source>
</reference>
<feature type="modified residue" description="4-aspartylphosphate" evidence="8">
    <location>
        <position position="55"/>
    </location>
</feature>
<keyword evidence="12" id="KW-1185">Reference proteome</keyword>
<dbReference type="GO" id="GO:0043565">
    <property type="term" value="F:sequence-specific DNA binding"/>
    <property type="evidence" value="ECO:0007669"/>
    <property type="project" value="InterPro"/>
</dbReference>
<dbReference type="GO" id="GO:0005737">
    <property type="term" value="C:cytoplasm"/>
    <property type="evidence" value="ECO:0007669"/>
    <property type="project" value="UniProtKB-SubCell"/>
</dbReference>
<dbReference type="KEGG" id="ppsr:I6J18_00340"/>
<dbReference type="InterPro" id="IPR020449">
    <property type="entry name" value="Tscrpt_reg_AraC-type_HTH"/>
</dbReference>
<keyword evidence="2" id="KW-0963">Cytoplasm</keyword>
<dbReference type="GO" id="GO:0003700">
    <property type="term" value="F:DNA-binding transcription factor activity"/>
    <property type="evidence" value="ECO:0007669"/>
    <property type="project" value="InterPro"/>
</dbReference>